<feature type="transmembrane region" description="Helical" evidence="8">
    <location>
        <begin position="108"/>
        <end position="127"/>
    </location>
</feature>
<dbReference type="PANTHER" id="PTHR33908:SF3">
    <property type="entry name" value="UNDECAPRENYL PHOSPHATE-ALPHA-4-AMINO-4-DEOXY-L-ARABINOSE ARABINOSYL TRANSFERASE"/>
    <property type="match status" value="1"/>
</dbReference>
<dbReference type="GO" id="GO:0010041">
    <property type="term" value="P:response to iron(III) ion"/>
    <property type="evidence" value="ECO:0007669"/>
    <property type="project" value="TreeGrafter"/>
</dbReference>
<keyword evidence="5 8" id="KW-0812">Transmembrane</keyword>
<dbReference type="RefSeq" id="WP_183190537.1">
    <property type="nucleotide sequence ID" value="NZ_JACICD010000005.1"/>
</dbReference>
<feature type="transmembrane region" description="Helical" evidence="8">
    <location>
        <begin position="324"/>
        <end position="343"/>
    </location>
</feature>
<feature type="transmembrane region" description="Helical" evidence="8">
    <location>
        <begin position="30"/>
        <end position="51"/>
    </location>
</feature>
<feature type="transmembrane region" description="Helical" evidence="8">
    <location>
        <begin position="165"/>
        <end position="184"/>
    </location>
</feature>
<dbReference type="InterPro" id="IPR038731">
    <property type="entry name" value="RgtA/B/C-like"/>
</dbReference>
<evidence type="ECO:0000256" key="7">
    <source>
        <dbReference type="ARBA" id="ARBA00023136"/>
    </source>
</evidence>
<feature type="transmembrane region" description="Helical" evidence="8">
    <location>
        <begin position="437"/>
        <end position="456"/>
    </location>
</feature>
<sequence>MDETMGAARNAAATLPPPARLVPLAEPWRALALILLVLVCLLPGFFSLPVVDRDEGRFAQASRQMLESGDYVVPRLGEETRFKKPIGIYWLQAAAVKATGLGAEAPIWAFRLPSLIGALIAVLITYAVGRRLFDEDTGFIAAALLGASLMLSVEARLAKTDAAQLAAALAAQWVLAQAYLAGVSPEKARERLPTGAVLLFWGALAVGILIKGPIVPLLVGLTIAALLAWDRKAAWLKQLRPAIGLPFLLLIVLPWIVAIAVQAGGGFFHESVGVDLLGKVATGQESHGAPPGAHLIAFSMAFWPGAALAVAAAPWVWRNRAVPAVRFCLCWLVPFWLVFEFIATKLPHYTLPAYPAIALLAAAALTARGTAREPLWMRILVAMAAAGGAISALAGPIGLHVLEHRLSLAAWALAGLVILLGAYALRQALVAGTRAALLPLLAEAAMLYALLFGLVAPQINSLWIAPRLEAAIHRVACPNPHILVAGYGEPSVLFALGARTRFGNGLDAANLIATGVDCRVAVVAEPHMALFEARRAELGLSATPVDVVTGINSGNLRPMRLNLFVAPAAGPAAAAPVQPPSAPASAQGAQP</sequence>
<evidence type="ECO:0000256" key="1">
    <source>
        <dbReference type="ARBA" id="ARBA00004651"/>
    </source>
</evidence>
<comment type="caution">
    <text evidence="10">The sequence shown here is derived from an EMBL/GenBank/DDBJ whole genome shotgun (WGS) entry which is preliminary data.</text>
</comment>
<keyword evidence="2" id="KW-1003">Cell membrane</keyword>
<feature type="transmembrane region" description="Helical" evidence="8">
    <location>
        <begin position="349"/>
        <end position="367"/>
    </location>
</feature>
<feature type="transmembrane region" description="Helical" evidence="8">
    <location>
        <begin position="139"/>
        <end position="158"/>
    </location>
</feature>
<proteinExistence type="predicted"/>
<evidence type="ECO:0000256" key="3">
    <source>
        <dbReference type="ARBA" id="ARBA00022676"/>
    </source>
</evidence>
<dbReference type="GO" id="GO:0005886">
    <property type="term" value="C:plasma membrane"/>
    <property type="evidence" value="ECO:0007669"/>
    <property type="project" value="UniProtKB-SubCell"/>
</dbReference>
<dbReference type="InterPro" id="IPR050297">
    <property type="entry name" value="LipidA_mod_glycosyltrf_83"/>
</dbReference>
<comment type="subcellular location">
    <subcellularLocation>
        <location evidence="1">Cell membrane</location>
        <topology evidence="1">Multi-pass membrane protein</topology>
    </subcellularLocation>
</comment>
<evidence type="ECO:0000259" key="9">
    <source>
        <dbReference type="Pfam" id="PF13231"/>
    </source>
</evidence>
<feature type="transmembrane region" description="Helical" evidence="8">
    <location>
        <begin position="379"/>
        <end position="402"/>
    </location>
</feature>
<dbReference type="Pfam" id="PF13231">
    <property type="entry name" value="PMT_2"/>
    <property type="match status" value="1"/>
</dbReference>
<protein>
    <submittedName>
        <fullName evidence="10">4-amino-4-deoxy-L-arabinose transferase-like glycosyltransferase</fullName>
    </submittedName>
</protein>
<keyword evidence="11" id="KW-1185">Reference proteome</keyword>
<feature type="transmembrane region" description="Helical" evidence="8">
    <location>
        <begin position="295"/>
        <end position="317"/>
    </location>
</feature>
<evidence type="ECO:0000256" key="6">
    <source>
        <dbReference type="ARBA" id="ARBA00022989"/>
    </source>
</evidence>
<feature type="transmembrane region" description="Helical" evidence="8">
    <location>
        <begin position="241"/>
        <end position="261"/>
    </location>
</feature>
<accession>A0A839ZC61</accession>
<dbReference type="EMBL" id="JACICD010000005">
    <property type="protein sequence ID" value="MBB3772380.1"/>
    <property type="molecule type" value="Genomic_DNA"/>
</dbReference>
<reference evidence="10 11" key="1">
    <citation type="submission" date="2020-08" db="EMBL/GenBank/DDBJ databases">
        <title>Genomic Encyclopedia of Type Strains, Phase IV (KMG-IV): sequencing the most valuable type-strain genomes for metagenomic binning, comparative biology and taxonomic classification.</title>
        <authorList>
            <person name="Goeker M."/>
        </authorList>
    </citation>
    <scope>NUCLEOTIDE SEQUENCE [LARGE SCALE GENOMIC DNA]</scope>
    <source>
        <strain evidence="10 11">DSM 5895</strain>
    </source>
</reference>
<feature type="domain" description="Glycosyltransferase RgtA/B/C/D-like" evidence="9">
    <location>
        <begin position="83"/>
        <end position="256"/>
    </location>
</feature>
<organism evidence="10 11">
    <name type="scientific">Ancylobacter tetraedralis</name>
    <dbReference type="NCBI Taxonomy" id="217068"/>
    <lineage>
        <taxon>Bacteria</taxon>
        <taxon>Pseudomonadati</taxon>
        <taxon>Pseudomonadota</taxon>
        <taxon>Alphaproteobacteria</taxon>
        <taxon>Hyphomicrobiales</taxon>
        <taxon>Xanthobacteraceae</taxon>
        <taxon>Ancylobacter</taxon>
    </lineage>
</organism>
<keyword evidence="4 10" id="KW-0808">Transferase</keyword>
<evidence type="ECO:0000313" key="11">
    <source>
        <dbReference type="Proteomes" id="UP000533469"/>
    </source>
</evidence>
<feature type="transmembrane region" description="Helical" evidence="8">
    <location>
        <begin position="408"/>
        <end position="425"/>
    </location>
</feature>
<keyword evidence="3" id="KW-0328">Glycosyltransferase</keyword>
<gene>
    <name evidence="10" type="ORF">FHS55_002992</name>
</gene>
<keyword evidence="7 8" id="KW-0472">Membrane</keyword>
<evidence type="ECO:0000256" key="2">
    <source>
        <dbReference type="ARBA" id="ARBA00022475"/>
    </source>
</evidence>
<feature type="transmembrane region" description="Helical" evidence="8">
    <location>
        <begin position="196"/>
        <end position="229"/>
    </location>
</feature>
<dbReference type="Proteomes" id="UP000533469">
    <property type="component" value="Unassembled WGS sequence"/>
</dbReference>
<name>A0A839ZC61_9HYPH</name>
<evidence type="ECO:0000313" key="10">
    <source>
        <dbReference type="EMBL" id="MBB3772380.1"/>
    </source>
</evidence>
<dbReference type="PANTHER" id="PTHR33908">
    <property type="entry name" value="MANNOSYLTRANSFERASE YKCB-RELATED"/>
    <property type="match status" value="1"/>
</dbReference>
<evidence type="ECO:0000256" key="8">
    <source>
        <dbReference type="SAM" id="Phobius"/>
    </source>
</evidence>
<evidence type="ECO:0000256" key="5">
    <source>
        <dbReference type="ARBA" id="ARBA00022692"/>
    </source>
</evidence>
<keyword evidence="6 8" id="KW-1133">Transmembrane helix</keyword>
<dbReference type="GO" id="GO:0016763">
    <property type="term" value="F:pentosyltransferase activity"/>
    <property type="evidence" value="ECO:0007669"/>
    <property type="project" value="TreeGrafter"/>
</dbReference>
<dbReference type="AlphaFoldDB" id="A0A839ZC61"/>
<dbReference type="GO" id="GO:0009103">
    <property type="term" value="P:lipopolysaccharide biosynthetic process"/>
    <property type="evidence" value="ECO:0007669"/>
    <property type="project" value="TreeGrafter"/>
</dbReference>
<evidence type="ECO:0000256" key="4">
    <source>
        <dbReference type="ARBA" id="ARBA00022679"/>
    </source>
</evidence>